<protein>
    <submittedName>
        <fullName evidence="6">MobA/MobL family protein</fullName>
    </submittedName>
</protein>
<feature type="coiled-coil region" evidence="3">
    <location>
        <begin position="399"/>
        <end position="426"/>
    </location>
</feature>
<evidence type="ECO:0000313" key="7">
    <source>
        <dbReference type="Proteomes" id="UP001652338"/>
    </source>
</evidence>
<dbReference type="InterPro" id="IPR005053">
    <property type="entry name" value="MobA_MobL"/>
</dbReference>
<gene>
    <name evidence="6" type="ORF">OCV47_15550</name>
</gene>
<accession>A0ABT2SQD3</accession>
<name>A0ABT2SQD3_9FIRM</name>
<proteinExistence type="inferred from homology"/>
<evidence type="ECO:0000256" key="4">
    <source>
        <dbReference type="SAM" id="MobiDB-lite"/>
    </source>
</evidence>
<feature type="coiled-coil region" evidence="3">
    <location>
        <begin position="306"/>
        <end position="350"/>
    </location>
</feature>
<dbReference type="RefSeq" id="WP_262655934.1">
    <property type="nucleotide sequence ID" value="NZ_JAOQKE010000038.1"/>
</dbReference>
<organism evidence="6 7">
    <name type="scientific">Muricoprocola aceti</name>
    <dbReference type="NCBI Taxonomy" id="2981772"/>
    <lineage>
        <taxon>Bacteria</taxon>
        <taxon>Bacillati</taxon>
        <taxon>Bacillota</taxon>
        <taxon>Clostridia</taxon>
        <taxon>Lachnospirales</taxon>
        <taxon>Lachnospiraceae</taxon>
        <taxon>Muricoprocola</taxon>
    </lineage>
</organism>
<evidence type="ECO:0000256" key="2">
    <source>
        <dbReference type="ARBA" id="ARBA00022971"/>
    </source>
</evidence>
<evidence type="ECO:0000259" key="5">
    <source>
        <dbReference type="Pfam" id="PF03389"/>
    </source>
</evidence>
<dbReference type="Gene3D" id="3.30.930.30">
    <property type="match status" value="1"/>
</dbReference>
<comment type="similarity">
    <text evidence="1">Belongs to the MobA/MobL family.</text>
</comment>
<feature type="region of interest" description="Disordered" evidence="4">
    <location>
        <begin position="441"/>
        <end position="503"/>
    </location>
</feature>
<feature type="compositionally biased region" description="Basic and acidic residues" evidence="4">
    <location>
        <begin position="455"/>
        <end position="468"/>
    </location>
</feature>
<comment type="caution">
    <text evidence="6">The sequence shown here is derived from an EMBL/GenBank/DDBJ whole genome shotgun (WGS) entry which is preliminary data.</text>
</comment>
<dbReference type="Pfam" id="PF03389">
    <property type="entry name" value="MobA_MobL"/>
    <property type="match status" value="1"/>
</dbReference>
<dbReference type="EMBL" id="JAOQKE010000038">
    <property type="protein sequence ID" value="MCU6726712.1"/>
    <property type="molecule type" value="Genomic_DNA"/>
</dbReference>
<feature type="compositionally biased region" description="Basic and acidic residues" evidence="4">
    <location>
        <begin position="475"/>
        <end position="489"/>
    </location>
</feature>
<dbReference type="Proteomes" id="UP001652338">
    <property type="component" value="Unassembled WGS sequence"/>
</dbReference>
<feature type="domain" description="MobA/MobL protein" evidence="5">
    <location>
        <begin position="9"/>
        <end position="203"/>
    </location>
</feature>
<sequence>MFPISGTFIIRYTYVPERLSDRETLWNEVERAEKGKRAQLAYSFDIALQNELTLEENIQLAREFCQEQFVARGMIVDLAVHEGKSKDGDEPDNPHFHVLAPIRPFTEEGIWGNKQKREYVLDEEGNRIKDAKGKYVFNAVSTTGWNDPELLKEWRKAWTEKVNDKFRECHMAARIDHRSYKEQGIDLIPTIHEGYEVRAMEKKEIKTIIGELNRAIRQFNQMFISLKESIQWMKTAYEEMKMELDRRQQNPTLLESLQDYYDKKTQNSPKLSNFYAEMERRGKKISNLQEFAKSINYLQVHNIETMDDLQTRIQELNGIISASKAEISEKREQLKNLEDLEKKMQVLKQNQPLIDEYNHFFFQKRREKFYTEHKKAINYYRKCERELKPYRDKKGRLPESRWKKEKEDLRIMIEELKADNQPYQDELAFVKKVQRCADIARRDREMPETDTSGLSEEKREMPEQESKQKSSIHGRLAENQKLIEEEKVKNRQMKKKRSNEISL</sequence>
<evidence type="ECO:0000256" key="1">
    <source>
        <dbReference type="ARBA" id="ARBA00010873"/>
    </source>
</evidence>
<keyword evidence="3" id="KW-0175">Coiled coil</keyword>
<keyword evidence="2" id="KW-0184">Conjugation</keyword>
<evidence type="ECO:0000313" key="6">
    <source>
        <dbReference type="EMBL" id="MCU6726712.1"/>
    </source>
</evidence>
<reference evidence="6 7" key="1">
    <citation type="journal article" date="2021" name="ISME Commun">
        <title>Automated analysis of genomic sequences facilitates high-throughput and comprehensive description of bacteria.</title>
        <authorList>
            <person name="Hitch T.C.A."/>
        </authorList>
    </citation>
    <scope>NUCLEOTIDE SEQUENCE [LARGE SCALE GENOMIC DNA]</scope>
    <source>
        <strain evidence="6 7">Sanger_29</strain>
    </source>
</reference>
<evidence type="ECO:0000256" key="3">
    <source>
        <dbReference type="SAM" id="Coils"/>
    </source>
</evidence>
<keyword evidence="7" id="KW-1185">Reference proteome</keyword>